<feature type="region of interest" description="Disordered" evidence="1">
    <location>
        <begin position="1"/>
        <end position="44"/>
    </location>
</feature>
<proteinExistence type="predicted"/>
<comment type="caution">
    <text evidence="2">The sequence shown here is derived from an EMBL/GenBank/DDBJ whole genome shotgun (WGS) entry which is preliminary data.</text>
</comment>
<sequence>MNDEEYRELARSQYAHDGEIEIDSDANVSRAHDHPPEDSARCHNADEDGAYVQAWVWVSVDNAASSEEPCPCGRPGPVLHMVGETCCR</sequence>
<dbReference type="AlphaFoldDB" id="A0A0F9UAN8"/>
<evidence type="ECO:0000256" key="1">
    <source>
        <dbReference type="SAM" id="MobiDB-lite"/>
    </source>
</evidence>
<dbReference type="EMBL" id="LAZR01000171">
    <property type="protein sequence ID" value="KKN84392.1"/>
    <property type="molecule type" value="Genomic_DNA"/>
</dbReference>
<evidence type="ECO:0000313" key="2">
    <source>
        <dbReference type="EMBL" id="KKN84392.1"/>
    </source>
</evidence>
<reference evidence="2" key="1">
    <citation type="journal article" date="2015" name="Nature">
        <title>Complex archaea that bridge the gap between prokaryotes and eukaryotes.</title>
        <authorList>
            <person name="Spang A."/>
            <person name="Saw J.H."/>
            <person name="Jorgensen S.L."/>
            <person name="Zaremba-Niedzwiedzka K."/>
            <person name="Martijn J."/>
            <person name="Lind A.E."/>
            <person name="van Eijk R."/>
            <person name="Schleper C."/>
            <person name="Guy L."/>
            <person name="Ettema T.J."/>
        </authorList>
    </citation>
    <scope>NUCLEOTIDE SEQUENCE</scope>
</reference>
<feature type="compositionally biased region" description="Basic and acidic residues" evidence="1">
    <location>
        <begin position="7"/>
        <end position="19"/>
    </location>
</feature>
<name>A0A0F9UAN8_9ZZZZ</name>
<gene>
    <name evidence="2" type="ORF">LCGC14_0288540</name>
</gene>
<feature type="compositionally biased region" description="Basic and acidic residues" evidence="1">
    <location>
        <begin position="30"/>
        <end position="44"/>
    </location>
</feature>
<organism evidence="2">
    <name type="scientific">marine sediment metagenome</name>
    <dbReference type="NCBI Taxonomy" id="412755"/>
    <lineage>
        <taxon>unclassified sequences</taxon>
        <taxon>metagenomes</taxon>
        <taxon>ecological metagenomes</taxon>
    </lineage>
</organism>
<protein>
    <submittedName>
        <fullName evidence="2">Uncharacterized protein</fullName>
    </submittedName>
</protein>
<accession>A0A0F9UAN8</accession>